<comment type="caution">
    <text evidence="1">The sequence shown here is derived from an EMBL/GenBank/DDBJ whole genome shotgun (WGS) entry which is preliminary data.</text>
</comment>
<evidence type="ECO:0000313" key="1">
    <source>
        <dbReference type="EMBL" id="SPO62025.1"/>
    </source>
</evidence>
<reference evidence="1 2" key="1">
    <citation type="submission" date="2018-02" db="EMBL/GenBank/DDBJ databases">
        <authorList>
            <person name="Dubost A."/>
        </authorList>
    </citation>
    <scope>NUCLEOTIDE SEQUENCE [LARGE SCALE GENOMIC DNA]</scope>
    <source>
        <strain evidence="2">JV551A3</strain>
    </source>
</reference>
<keyword evidence="2" id="KW-1185">Reference proteome</keyword>
<evidence type="ECO:0000313" key="2">
    <source>
        <dbReference type="Proteomes" id="UP000294335"/>
    </source>
</evidence>
<dbReference type="EMBL" id="OPYN01000164">
    <property type="protein sequence ID" value="SPO62025.1"/>
    <property type="molecule type" value="Genomic_DNA"/>
</dbReference>
<accession>A0AAQ1SUE7</accession>
<sequence length="299" mass="33862">MDGRKQAEALLGFDYALRHFLLKLAPDLKAVDFEIPVKVRDGSWEALIPETVAGWMQASAGIVATAYATQAAQKMAERDFADFGVRDLFSKALNAIKWFARIAKHMGDVSVKSFESVKFSDDKALIGIRNEVGEYIYVPKYALDLYVQAGNRLLSRLACLIEEGRVLKIGSILEDGVDEVVLEVSDKYIFCDEEEEDSEDFLFPELRHGENVVLEGEVTRENKTSNSMGFKYMDHILTSYPEVGSIVRYKQLLFLRCRIFGVIDRIDDKGRALAKRPKIYFSHLEALEHEDKVDLFSGL</sequence>
<proteinExistence type="predicted"/>
<gene>
    <name evidence="1" type="ORF">JV551A3_V1_1640101</name>
</gene>
<organism evidence="1 2">
    <name type="scientific">Pseudomonas inefficax</name>
    <dbReference type="NCBI Taxonomy" id="2078786"/>
    <lineage>
        <taxon>Bacteria</taxon>
        <taxon>Pseudomonadati</taxon>
        <taxon>Pseudomonadota</taxon>
        <taxon>Gammaproteobacteria</taxon>
        <taxon>Pseudomonadales</taxon>
        <taxon>Pseudomonadaceae</taxon>
        <taxon>Pseudomonas</taxon>
    </lineage>
</organism>
<dbReference type="Proteomes" id="UP000294335">
    <property type="component" value="Unassembled WGS sequence"/>
</dbReference>
<dbReference type="AlphaFoldDB" id="A0AAQ1SUE7"/>
<protein>
    <submittedName>
        <fullName evidence="1">Uncharacterized protein</fullName>
    </submittedName>
</protein>
<name>A0AAQ1SUE7_9PSED</name>